<dbReference type="InterPro" id="IPR016187">
    <property type="entry name" value="CTDL_fold"/>
</dbReference>
<dbReference type="InterPro" id="IPR005532">
    <property type="entry name" value="SUMF_dom"/>
</dbReference>
<evidence type="ECO:0000313" key="3">
    <source>
        <dbReference type="EMBL" id="NVP03555.1"/>
    </source>
</evidence>
<dbReference type="EMBL" id="JABXOR010001649">
    <property type="protein sequence ID" value="NVP03555.1"/>
    <property type="molecule type" value="Genomic_DNA"/>
</dbReference>
<feature type="region of interest" description="Disordered" evidence="1">
    <location>
        <begin position="32"/>
        <end position="61"/>
    </location>
</feature>
<evidence type="ECO:0000256" key="1">
    <source>
        <dbReference type="SAM" id="MobiDB-lite"/>
    </source>
</evidence>
<sequence length="87" mass="9945">PNPLGLYDMAGNANEWMNDWYSKDYYKVSPELNPQGPETGTEKVVRGWGGSMPLTTTRSHRPLTNDKYYPMFGFRCAVQQTTPINKK</sequence>
<protein>
    <submittedName>
        <fullName evidence="3">SUMF1/EgtB/PvdO family nonheme iron enzyme</fullName>
    </submittedName>
</protein>
<accession>A0A850R4U1</accession>
<dbReference type="GO" id="GO:0120147">
    <property type="term" value="F:formylglycine-generating oxidase activity"/>
    <property type="evidence" value="ECO:0007669"/>
    <property type="project" value="TreeGrafter"/>
</dbReference>
<feature type="non-terminal residue" evidence="3">
    <location>
        <position position="1"/>
    </location>
</feature>
<comment type="caution">
    <text evidence="3">The sequence shown here is derived from an EMBL/GenBank/DDBJ whole genome shotgun (WGS) entry which is preliminary data.</text>
</comment>
<dbReference type="PANTHER" id="PTHR23150">
    <property type="entry name" value="SULFATASE MODIFYING FACTOR 1, 2"/>
    <property type="match status" value="1"/>
</dbReference>
<gene>
    <name evidence="3" type="ORF">HWA77_25445</name>
</gene>
<dbReference type="PANTHER" id="PTHR23150:SF19">
    <property type="entry name" value="FORMYLGLYCINE-GENERATING ENZYME"/>
    <property type="match status" value="1"/>
</dbReference>
<feature type="domain" description="Sulfatase-modifying factor enzyme-like" evidence="2">
    <location>
        <begin position="1"/>
        <end position="77"/>
    </location>
</feature>
<dbReference type="InterPro" id="IPR042095">
    <property type="entry name" value="SUMF_sf"/>
</dbReference>
<evidence type="ECO:0000259" key="2">
    <source>
        <dbReference type="Pfam" id="PF03781"/>
    </source>
</evidence>
<dbReference type="SUPFAM" id="SSF56436">
    <property type="entry name" value="C-type lectin-like"/>
    <property type="match status" value="1"/>
</dbReference>
<name>A0A850R4U1_PHODD</name>
<dbReference type="Pfam" id="PF03781">
    <property type="entry name" value="FGE-sulfatase"/>
    <property type="match status" value="1"/>
</dbReference>
<dbReference type="Proteomes" id="UP000533429">
    <property type="component" value="Unassembled WGS sequence"/>
</dbReference>
<reference evidence="3 4" key="1">
    <citation type="submission" date="2020-06" db="EMBL/GenBank/DDBJ databases">
        <title>Photobacterium damselae subsp. damselae comparative genomics.</title>
        <authorList>
            <person name="Osorio C.R."/>
        </authorList>
    </citation>
    <scope>NUCLEOTIDE SEQUENCE [LARGE SCALE GENOMIC DNA]</scope>
    <source>
        <strain evidence="3 4">TW250/03</strain>
    </source>
</reference>
<dbReference type="AlphaFoldDB" id="A0A850R4U1"/>
<organism evidence="3 4">
    <name type="scientific">Photobacterium damselae subsp. damselae</name>
    <name type="common">Listonella damsela</name>
    <dbReference type="NCBI Taxonomy" id="85581"/>
    <lineage>
        <taxon>Bacteria</taxon>
        <taxon>Pseudomonadati</taxon>
        <taxon>Pseudomonadota</taxon>
        <taxon>Gammaproteobacteria</taxon>
        <taxon>Vibrionales</taxon>
        <taxon>Vibrionaceae</taxon>
        <taxon>Photobacterium</taxon>
    </lineage>
</organism>
<dbReference type="Gene3D" id="3.90.1580.10">
    <property type="entry name" value="paralog of FGE (formylglycine-generating enzyme)"/>
    <property type="match status" value="1"/>
</dbReference>
<proteinExistence type="predicted"/>
<evidence type="ECO:0000313" key="4">
    <source>
        <dbReference type="Proteomes" id="UP000533429"/>
    </source>
</evidence>
<dbReference type="InterPro" id="IPR051043">
    <property type="entry name" value="Sulfatase_Mod_Factor_Kinase"/>
</dbReference>